<dbReference type="EMBL" id="OCTN01000002">
    <property type="protein sequence ID" value="SOH93773.1"/>
    <property type="molecule type" value="Genomic_DNA"/>
</dbReference>
<dbReference type="Pfam" id="PF07331">
    <property type="entry name" value="TctB"/>
    <property type="match status" value="1"/>
</dbReference>
<name>A0A2C9CRE6_9RHOB</name>
<evidence type="ECO:0000313" key="4">
    <source>
        <dbReference type="Proteomes" id="UP000220034"/>
    </source>
</evidence>
<dbReference type="OrthoDB" id="7850121at2"/>
<sequence length="169" mass="18234">MSDTDIVKKQEAGKIALLLSYVFLFLCSVGLFITATAIPASRFEKLGAGAFPKLIFAIMALVAAIAFIGTIREIPRSAYANFIAESVAWAKRCYLVFVCLGALTVYLLLIPVLGFSIASLLFLFGLQVALMPRTAKSIALAAVIAVVFSFGLNWVFAEVFTVFLPRGVL</sequence>
<reference evidence="4" key="1">
    <citation type="submission" date="2017-09" db="EMBL/GenBank/DDBJ databases">
        <authorList>
            <person name="Varghese N."/>
            <person name="Submissions S."/>
        </authorList>
    </citation>
    <scope>NUCLEOTIDE SEQUENCE [LARGE SCALE GENOMIC DNA]</scope>
    <source>
        <strain evidence="4">C7</strain>
    </source>
</reference>
<feature type="transmembrane region" description="Helical" evidence="1">
    <location>
        <begin position="50"/>
        <end position="72"/>
    </location>
</feature>
<proteinExistence type="predicted"/>
<keyword evidence="1" id="KW-1133">Transmembrane helix</keyword>
<organism evidence="3 4">
    <name type="scientific">Pontivivens marinum</name>
    <dbReference type="NCBI Taxonomy" id="1690039"/>
    <lineage>
        <taxon>Bacteria</taxon>
        <taxon>Pseudomonadati</taxon>
        <taxon>Pseudomonadota</taxon>
        <taxon>Alphaproteobacteria</taxon>
        <taxon>Rhodobacterales</taxon>
        <taxon>Paracoccaceae</taxon>
        <taxon>Pontivivens</taxon>
    </lineage>
</organism>
<dbReference type="RefSeq" id="WP_097929327.1">
    <property type="nucleotide sequence ID" value="NZ_OCTN01000002.1"/>
</dbReference>
<keyword evidence="4" id="KW-1185">Reference proteome</keyword>
<dbReference type="Proteomes" id="UP000220034">
    <property type="component" value="Unassembled WGS sequence"/>
</dbReference>
<keyword evidence="1" id="KW-0812">Transmembrane</keyword>
<feature type="transmembrane region" description="Helical" evidence="1">
    <location>
        <begin position="15"/>
        <end position="38"/>
    </location>
</feature>
<dbReference type="AlphaFoldDB" id="A0A2C9CRE6"/>
<feature type="transmembrane region" description="Helical" evidence="1">
    <location>
        <begin position="93"/>
        <end position="126"/>
    </location>
</feature>
<evidence type="ECO:0000313" key="3">
    <source>
        <dbReference type="EMBL" id="SOH93773.1"/>
    </source>
</evidence>
<feature type="transmembrane region" description="Helical" evidence="1">
    <location>
        <begin position="138"/>
        <end position="164"/>
    </location>
</feature>
<accession>A0A2C9CRE6</accession>
<dbReference type="InterPro" id="IPR009936">
    <property type="entry name" value="DUF1468"/>
</dbReference>
<gene>
    <name evidence="3" type="ORF">SAMN06273572_102451</name>
</gene>
<evidence type="ECO:0000256" key="1">
    <source>
        <dbReference type="SAM" id="Phobius"/>
    </source>
</evidence>
<feature type="domain" description="DUF1468" evidence="2">
    <location>
        <begin position="19"/>
        <end position="165"/>
    </location>
</feature>
<evidence type="ECO:0000259" key="2">
    <source>
        <dbReference type="Pfam" id="PF07331"/>
    </source>
</evidence>
<protein>
    <submittedName>
        <fullName evidence="3">Tripartite tricarboxylate transporter TctB family protein</fullName>
    </submittedName>
</protein>
<keyword evidence="1" id="KW-0472">Membrane</keyword>